<sequence>MGFLETMALKRSRINIEVFGPPASSEPARNGGSRADEAVMILTRLLGRQIAREQFERKLALERRVQKKRPAGEDA</sequence>
<gene>
    <name evidence="1" type="ORF">HYQ43_18460</name>
</gene>
<name>A0A7H9BYL8_PARPN</name>
<proteinExistence type="predicted"/>
<accession>A0A7H9BYL8</accession>
<dbReference type="AlphaFoldDB" id="A0A7H9BYL8"/>
<reference evidence="1 2" key="1">
    <citation type="submission" date="2020-07" db="EMBL/GenBank/DDBJ databases">
        <title>The complete genome of Paracoccus pantotrophus ACCC 10489.</title>
        <authorList>
            <person name="Si Y."/>
        </authorList>
    </citation>
    <scope>NUCLEOTIDE SEQUENCE [LARGE SCALE GENOMIC DNA]</scope>
    <source>
        <strain evidence="1 2">ACCC10489</strain>
    </source>
</reference>
<evidence type="ECO:0000313" key="2">
    <source>
        <dbReference type="Proteomes" id="UP000509322"/>
    </source>
</evidence>
<protein>
    <submittedName>
        <fullName evidence="1">Uncharacterized protein</fullName>
    </submittedName>
</protein>
<dbReference type="Proteomes" id="UP000509322">
    <property type="component" value="Chromosome 2"/>
</dbReference>
<organism evidence="1 2">
    <name type="scientific">Paracoccus pantotrophus</name>
    <name type="common">Thiosphaera pantotropha</name>
    <dbReference type="NCBI Taxonomy" id="82367"/>
    <lineage>
        <taxon>Bacteria</taxon>
        <taxon>Pseudomonadati</taxon>
        <taxon>Pseudomonadota</taxon>
        <taxon>Alphaproteobacteria</taxon>
        <taxon>Rhodobacterales</taxon>
        <taxon>Paracoccaceae</taxon>
        <taxon>Paracoccus</taxon>
    </lineage>
</organism>
<evidence type="ECO:0000313" key="1">
    <source>
        <dbReference type="EMBL" id="QLH16497.1"/>
    </source>
</evidence>
<dbReference type="EMBL" id="CP058690">
    <property type="protein sequence ID" value="QLH16497.1"/>
    <property type="molecule type" value="Genomic_DNA"/>
</dbReference>